<keyword evidence="2" id="KW-1185">Reference proteome</keyword>
<dbReference type="AlphaFoldDB" id="A0AAE0ZX91"/>
<dbReference type="Proteomes" id="UP001283361">
    <property type="component" value="Unassembled WGS sequence"/>
</dbReference>
<sequence>MYSTRTPEVPGLASSLVEDPLRLLSLAALQGRSLMVGPHMDVIRQTLFSERYEQIFAVPSTPGRCSPNIVRRKLRANICRSVHTWTLFAKHCSANVTSKYLPFRPHLDVVRQTLFSERYEQIFAVPSTPGRCSPNIAQRTLRANICRSVHTWTLFAKHCSANVTSKYLPFRPHLDIVFTVFDTVRCFLPNMIVLSMCTASLSVR</sequence>
<gene>
    <name evidence="1" type="ORF">RRG08_032488</name>
</gene>
<comment type="caution">
    <text evidence="1">The sequence shown here is derived from an EMBL/GenBank/DDBJ whole genome shotgun (WGS) entry which is preliminary data.</text>
</comment>
<organism evidence="1 2">
    <name type="scientific">Elysia crispata</name>
    <name type="common">lettuce slug</name>
    <dbReference type="NCBI Taxonomy" id="231223"/>
    <lineage>
        <taxon>Eukaryota</taxon>
        <taxon>Metazoa</taxon>
        <taxon>Spiralia</taxon>
        <taxon>Lophotrochozoa</taxon>
        <taxon>Mollusca</taxon>
        <taxon>Gastropoda</taxon>
        <taxon>Heterobranchia</taxon>
        <taxon>Euthyneura</taxon>
        <taxon>Panpulmonata</taxon>
        <taxon>Sacoglossa</taxon>
        <taxon>Placobranchoidea</taxon>
        <taxon>Plakobranchidae</taxon>
        <taxon>Elysia</taxon>
    </lineage>
</organism>
<proteinExistence type="predicted"/>
<reference evidence="1" key="1">
    <citation type="journal article" date="2023" name="G3 (Bethesda)">
        <title>A reference genome for the long-term kleptoplast-retaining sea slug Elysia crispata morphotype clarki.</title>
        <authorList>
            <person name="Eastman K.E."/>
            <person name="Pendleton A.L."/>
            <person name="Shaikh M.A."/>
            <person name="Suttiyut T."/>
            <person name="Ogas R."/>
            <person name="Tomko P."/>
            <person name="Gavelis G."/>
            <person name="Widhalm J.R."/>
            <person name="Wisecaver J.H."/>
        </authorList>
    </citation>
    <scope>NUCLEOTIDE SEQUENCE</scope>
    <source>
        <strain evidence="1">ECLA1</strain>
    </source>
</reference>
<evidence type="ECO:0000313" key="2">
    <source>
        <dbReference type="Proteomes" id="UP001283361"/>
    </source>
</evidence>
<evidence type="ECO:0000313" key="1">
    <source>
        <dbReference type="EMBL" id="KAK3777383.1"/>
    </source>
</evidence>
<accession>A0AAE0ZX91</accession>
<name>A0AAE0ZX91_9GAST</name>
<dbReference type="EMBL" id="JAWDGP010003079">
    <property type="protein sequence ID" value="KAK3777383.1"/>
    <property type="molecule type" value="Genomic_DNA"/>
</dbReference>
<protein>
    <submittedName>
        <fullName evidence="1">Uncharacterized protein</fullName>
    </submittedName>
</protein>